<feature type="transmembrane region" description="Helical" evidence="4">
    <location>
        <begin position="183"/>
        <end position="200"/>
    </location>
</feature>
<evidence type="ECO:0000256" key="3">
    <source>
        <dbReference type="ARBA" id="ARBA00023163"/>
    </source>
</evidence>
<dbReference type="SMART" id="SM00342">
    <property type="entry name" value="HTH_ARAC"/>
    <property type="match status" value="1"/>
</dbReference>
<dbReference type="EMBL" id="CAKLPY010000002">
    <property type="protein sequence ID" value="CAH0996869.1"/>
    <property type="molecule type" value="Genomic_DNA"/>
</dbReference>
<keyword evidence="1" id="KW-0805">Transcription regulation</keyword>
<feature type="domain" description="HTH araC/xylS-type" evidence="5">
    <location>
        <begin position="274"/>
        <end position="374"/>
    </location>
</feature>
<keyword evidence="4" id="KW-0472">Membrane</keyword>
<protein>
    <recommendedName>
        <fullName evidence="5">HTH araC/xylS-type domain-containing protein</fullName>
    </recommendedName>
</protein>
<dbReference type="InterPro" id="IPR009057">
    <property type="entry name" value="Homeodomain-like_sf"/>
</dbReference>
<evidence type="ECO:0000259" key="5">
    <source>
        <dbReference type="PROSITE" id="PS01124"/>
    </source>
</evidence>
<name>A0ABM9AU69_9BACT</name>
<feature type="transmembrane region" description="Helical" evidence="4">
    <location>
        <begin position="134"/>
        <end position="152"/>
    </location>
</feature>
<reference evidence="6" key="1">
    <citation type="submission" date="2021-12" db="EMBL/GenBank/DDBJ databases">
        <authorList>
            <person name="Rodrigo-Torres L."/>
            <person name="Arahal R. D."/>
            <person name="Lucena T."/>
        </authorList>
    </citation>
    <scope>NUCLEOTIDE SEQUENCE</scope>
    <source>
        <strain evidence="6">CECT 8858</strain>
    </source>
</reference>
<keyword evidence="4" id="KW-1133">Transmembrane helix</keyword>
<dbReference type="SUPFAM" id="SSF46689">
    <property type="entry name" value="Homeodomain-like"/>
    <property type="match status" value="1"/>
</dbReference>
<evidence type="ECO:0000256" key="1">
    <source>
        <dbReference type="ARBA" id="ARBA00023015"/>
    </source>
</evidence>
<feature type="transmembrane region" description="Helical" evidence="4">
    <location>
        <begin position="36"/>
        <end position="62"/>
    </location>
</feature>
<evidence type="ECO:0000256" key="2">
    <source>
        <dbReference type="ARBA" id="ARBA00023125"/>
    </source>
</evidence>
<feature type="transmembrane region" description="Helical" evidence="4">
    <location>
        <begin position="6"/>
        <end position="24"/>
    </location>
</feature>
<dbReference type="Gene3D" id="1.10.10.60">
    <property type="entry name" value="Homeodomain-like"/>
    <property type="match status" value="2"/>
</dbReference>
<evidence type="ECO:0000313" key="6">
    <source>
        <dbReference type="EMBL" id="CAH0996869.1"/>
    </source>
</evidence>
<dbReference type="PROSITE" id="PS01124">
    <property type="entry name" value="HTH_ARAC_FAMILY_2"/>
    <property type="match status" value="1"/>
</dbReference>
<evidence type="ECO:0000256" key="4">
    <source>
        <dbReference type="SAM" id="Phobius"/>
    </source>
</evidence>
<keyword evidence="7" id="KW-1185">Reference proteome</keyword>
<feature type="transmembrane region" description="Helical" evidence="4">
    <location>
        <begin position="96"/>
        <end position="119"/>
    </location>
</feature>
<organism evidence="6 7">
    <name type="scientific">Emticicia aquatica</name>
    <dbReference type="NCBI Taxonomy" id="1681835"/>
    <lineage>
        <taxon>Bacteria</taxon>
        <taxon>Pseudomonadati</taxon>
        <taxon>Bacteroidota</taxon>
        <taxon>Cytophagia</taxon>
        <taxon>Cytophagales</taxon>
        <taxon>Leadbetterellaceae</taxon>
        <taxon>Emticicia</taxon>
    </lineage>
</organism>
<evidence type="ECO:0000313" key="7">
    <source>
        <dbReference type="Proteomes" id="UP000837932"/>
    </source>
</evidence>
<keyword evidence="4" id="KW-0812">Transmembrane</keyword>
<dbReference type="Proteomes" id="UP000837932">
    <property type="component" value="Unassembled WGS sequence"/>
</dbReference>
<feature type="transmembrane region" description="Helical" evidence="4">
    <location>
        <begin position="212"/>
        <end position="231"/>
    </location>
</feature>
<keyword evidence="3" id="KW-0804">Transcription</keyword>
<accession>A0ABM9AU69</accession>
<dbReference type="Pfam" id="PF12833">
    <property type="entry name" value="HTH_18"/>
    <property type="match status" value="1"/>
</dbReference>
<gene>
    <name evidence="6" type="ORF">EMA8858_03004</name>
</gene>
<feature type="transmembrane region" description="Helical" evidence="4">
    <location>
        <begin position="68"/>
        <end position="84"/>
    </location>
</feature>
<dbReference type="RefSeq" id="WP_238807416.1">
    <property type="nucleotide sequence ID" value="NZ_CAKLPY010000002.1"/>
</dbReference>
<dbReference type="InterPro" id="IPR018060">
    <property type="entry name" value="HTH_AraC"/>
</dbReference>
<sequence length="374" mass="44870">MSLYTTPLQFGYFLALLFAVLLWFRGWQEERLSDKFLGFVMFFLAMEIQDYTFGFSGINILWEKFEGFPRYFTLAFAPTIYFYLKAQINRDFRFRGIYFLHFLPYFTYFLINFCVFVQGKGAVNNFRSSELSDWLGRLETITIWTSYIYYFYQSLRIYKEYRHWTETQFSDTETISFVWLRNFIYLIIAGEVFKWCWFVADYIIDLPFEKDWWWHLFTVIIICYVGIKGYAQQQPLRLTYSSISILQEEIKMQNTIEIPVDLKEEQLAMKLKIEKIMFQDKLYLEPELSLSDLALKLKTNTSVLSSAINSNFGKNFNDFVNEYRVEEFKKQIKLSENQHYTLLAIAFDCGFNSKATFNRAFKKFTGQAPSRFEK</sequence>
<proteinExistence type="predicted"/>
<keyword evidence="2" id="KW-0238">DNA-binding</keyword>
<dbReference type="PANTHER" id="PTHR43280">
    <property type="entry name" value="ARAC-FAMILY TRANSCRIPTIONAL REGULATOR"/>
    <property type="match status" value="1"/>
</dbReference>
<comment type="caution">
    <text evidence="6">The sequence shown here is derived from an EMBL/GenBank/DDBJ whole genome shotgun (WGS) entry which is preliminary data.</text>
</comment>
<dbReference type="PANTHER" id="PTHR43280:SF29">
    <property type="entry name" value="ARAC-FAMILY TRANSCRIPTIONAL REGULATOR"/>
    <property type="match status" value="1"/>
</dbReference>